<dbReference type="Proteomes" id="UP000028401">
    <property type="component" value="Unassembled WGS sequence"/>
</dbReference>
<dbReference type="EMBL" id="AZSI01000048">
    <property type="protein sequence ID" value="KEY62417.1"/>
    <property type="molecule type" value="Genomic_DNA"/>
</dbReference>
<dbReference type="RefSeq" id="WP_015082006.1">
    <property type="nucleotide sequence ID" value="NZ_AZSI01000048.1"/>
</dbReference>
<sequence>MPKKHFLTIFFALVFSLLFLSVLYLMLGNKNVPLTELSTNKMVLQLRLPRLISLFLTGFLLSVSGFLVQIMTRNPIAEMSTLGISGGSSLALSLLLTLGWSTNDGISVMVSSLGAFIALAVVMLLTARTHFQPLKVVLVGTSVGLFATSLASSMTFASHDTQAYFRWIVGSFSGITNTKVLLMAVVSLIFLLLLLLFSKQIYLLNFGDELAQSFGVSVNFVRLLIMFLVALASGVTVASVGVVSFVGLIAPHIAKKIVRTNFWQNVILSVLTGMLLLVLADLAARNLFKPYEFPAGSLTMLLGAPFFLWVITKEAK</sequence>
<accession>A0A084AAT8</accession>
<feature type="transmembrane region" description="Helical" evidence="8">
    <location>
        <begin position="7"/>
        <end position="27"/>
    </location>
</feature>
<dbReference type="PANTHER" id="PTHR30472">
    <property type="entry name" value="FERRIC ENTEROBACTIN TRANSPORT SYSTEM PERMEASE PROTEIN"/>
    <property type="match status" value="1"/>
</dbReference>
<dbReference type="AlphaFoldDB" id="A0A084AAT8"/>
<proteinExistence type="inferred from homology"/>
<evidence type="ECO:0000256" key="5">
    <source>
        <dbReference type="ARBA" id="ARBA00022692"/>
    </source>
</evidence>
<dbReference type="GO" id="GO:0022857">
    <property type="term" value="F:transmembrane transporter activity"/>
    <property type="evidence" value="ECO:0007669"/>
    <property type="project" value="InterPro"/>
</dbReference>
<gene>
    <name evidence="9" type="ORF">U725_01580</name>
</gene>
<feature type="transmembrane region" description="Helical" evidence="8">
    <location>
        <begin position="47"/>
        <end position="68"/>
    </location>
</feature>
<evidence type="ECO:0000256" key="7">
    <source>
        <dbReference type="ARBA" id="ARBA00023136"/>
    </source>
</evidence>
<dbReference type="Pfam" id="PF01032">
    <property type="entry name" value="FecCD"/>
    <property type="match status" value="1"/>
</dbReference>
<feature type="transmembrane region" description="Helical" evidence="8">
    <location>
        <begin position="180"/>
        <end position="203"/>
    </location>
</feature>
<reference evidence="9 10" key="1">
    <citation type="submission" date="2014-06" db="EMBL/GenBank/DDBJ databases">
        <title>Draft genome sequence of the putrescine producing strain Lactococcus lactis subsp cremoris GE214.</title>
        <authorList>
            <person name="Ladero V."/>
            <person name="Linares D.M."/>
            <person name="del Rio B."/>
            <person name="Mayo B."/>
            <person name="Martin M.C."/>
            <person name="Fernandez M."/>
            <person name="Alvarez M.A."/>
        </authorList>
    </citation>
    <scope>NUCLEOTIDE SEQUENCE [LARGE SCALE GENOMIC DNA]</scope>
    <source>
        <strain evidence="9 10">GE214</strain>
    </source>
</reference>
<keyword evidence="3" id="KW-0813">Transport</keyword>
<dbReference type="PANTHER" id="PTHR30472:SF37">
    <property type="entry name" value="FE(3+) DICITRATE TRANSPORT SYSTEM PERMEASE PROTEIN FECD-RELATED"/>
    <property type="match status" value="1"/>
</dbReference>
<comment type="caution">
    <text evidence="9">The sequence shown here is derived from an EMBL/GenBank/DDBJ whole genome shotgun (WGS) entry which is preliminary data.</text>
</comment>
<evidence type="ECO:0000256" key="2">
    <source>
        <dbReference type="ARBA" id="ARBA00007935"/>
    </source>
</evidence>
<comment type="subcellular location">
    <subcellularLocation>
        <location evidence="1">Cell membrane</location>
        <topology evidence="1">Multi-pass membrane protein</topology>
    </subcellularLocation>
</comment>
<keyword evidence="4" id="KW-1003">Cell membrane</keyword>
<feature type="transmembrane region" description="Helical" evidence="8">
    <location>
        <begin position="223"/>
        <end position="250"/>
    </location>
</feature>
<feature type="transmembrane region" description="Helical" evidence="8">
    <location>
        <begin position="106"/>
        <end position="125"/>
    </location>
</feature>
<evidence type="ECO:0000256" key="1">
    <source>
        <dbReference type="ARBA" id="ARBA00004651"/>
    </source>
</evidence>
<dbReference type="PATRIC" id="fig|1415168.3.peg.1652"/>
<dbReference type="Gene3D" id="1.10.3470.10">
    <property type="entry name" value="ABC transporter involved in vitamin B12 uptake, BtuC"/>
    <property type="match status" value="1"/>
</dbReference>
<feature type="transmembrane region" description="Helical" evidence="8">
    <location>
        <begin position="80"/>
        <end position="100"/>
    </location>
</feature>
<dbReference type="CDD" id="cd06550">
    <property type="entry name" value="TM_ABC_iron-siderophores_like"/>
    <property type="match status" value="1"/>
</dbReference>
<dbReference type="InterPro" id="IPR000522">
    <property type="entry name" value="ABC_transptr_permease_BtuC"/>
</dbReference>
<evidence type="ECO:0000256" key="3">
    <source>
        <dbReference type="ARBA" id="ARBA00022448"/>
    </source>
</evidence>
<dbReference type="GO" id="GO:0033214">
    <property type="term" value="P:siderophore-iron import into cell"/>
    <property type="evidence" value="ECO:0007669"/>
    <property type="project" value="TreeGrafter"/>
</dbReference>
<dbReference type="GO" id="GO:0005886">
    <property type="term" value="C:plasma membrane"/>
    <property type="evidence" value="ECO:0007669"/>
    <property type="project" value="UniProtKB-SubCell"/>
</dbReference>
<keyword evidence="7 8" id="KW-0472">Membrane</keyword>
<dbReference type="SUPFAM" id="SSF81345">
    <property type="entry name" value="ABC transporter involved in vitamin B12 uptake, BtuC"/>
    <property type="match status" value="1"/>
</dbReference>
<protein>
    <submittedName>
        <fullName evidence="9">ABC-type Fe3+-siderophore transport system, permease component</fullName>
    </submittedName>
</protein>
<comment type="similarity">
    <text evidence="2">Belongs to the binding-protein-dependent transport system permease family. FecCD subfamily.</text>
</comment>
<organism evidence="9 10">
    <name type="scientific">Lactococcus cremoris subsp. cremoris GE214</name>
    <dbReference type="NCBI Taxonomy" id="1415168"/>
    <lineage>
        <taxon>Bacteria</taxon>
        <taxon>Bacillati</taxon>
        <taxon>Bacillota</taxon>
        <taxon>Bacilli</taxon>
        <taxon>Lactobacillales</taxon>
        <taxon>Streptococcaceae</taxon>
        <taxon>Lactococcus</taxon>
        <taxon>Lactococcus cremoris subsp. cremoris</taxon>
    </lineage>
</organism>
<dbReference type="InterPro" id="IPR037294">
    <property type="entry name" value="ABC_BtuC-like"/>
</dbReference>
<feature type="transmembrane region" description="Helical" evidence="8">
    <location>
        <begin position="262"/>
        <end position="283"/>
    </location>
</feature>
<keyword evidence="5 8" id="KW-0812">Transmembrane</keyword>
<name>A0A084AAT8_LACLC</name>
<feature type="transmembrane region" description="Helical" evidence="8">
    <location>
        <begin position="295"/>
        <end position="312"/>
    </location>
</feature>
<evidence type="ECO:0000313" key="10">
    <source>
        <dbReference type="Proteomes" id="UP000028401"/>
    </source>
</evidence>
<keyword evidence="6 8" id="KW-1133">Transmembrane helix</keyword>
<evidence type="ECO:0000256" key="8">
    <source>
        <dbReference type="SAM" id="Phobius"/>
    </source>
</evidence>
<evidence type="ECO:0000313" key="9">
    <source>
        <dbReference type="EMBL" id="KEY62417.1"/>
    </source>
</evidence>
<evidence type="ECO:0000256" key="6">
    <source>
        <dbReference type="ARBA" id="ARBA00022989"/>
    </source>
</evidence>
<evidence type="ECO:0000256" key="4">
    <source>
        <dbReference type="ARBA" id="ARBA00022475"/>
    </source>
</evidence>